<evidence type="ECO:0000313" key="1">
    <source>
        <dbReference type="EMBL" id="VUZ44104.1"/>
    </source>
</evidence>
<dbReference type="SUPFAM" id="SSF117281">
    <property type="entry name" value="Kelch motif"/>
    <property type="match status" value="1"/>
</dbReference>
<sequence>MVSLPGIQDTPDLINDLFAEDIDIPVEWRRWLAEAQKTAKKQPIASSSMPSSSLEAKGQSSISQERLATFGPGANATRVCILNLECSKVEIELQLPERECMNVFTFQDKLVFIGGWRSKNEPGSRRVDLMDLSTGQVSSLPDMINARCFPVGV</sequence>
<organism evidence="1 2">
    <name type="scientific">Hymenolepis diminuta</name>
    <name type="common">Rat tapeworm</name>
    <dbReference type="NCBI Taxonomy" id="6216"/>
    <lineage>
        <taxon>Eukaryota</taxon>
        <taxon>Metazoa</taxon>
        <taxon>Spiralia</taxon>
        <taxon>Lophotrochozoa</taxon>
        <taxon>Platyhelminthes</taxon>
        <taxon>Cestoda</taxon>
        <taxon>Eucestoda</taxon>
        <taxon>Cyclophyllidea</taxon>
        <taxon>Hymenolepididae</taxon>
        <taxon>Hymenolepis</taxon>
    </lineage>
</organism>
<gene>
    <name evidence="1" type="ORF">WMSIL1_LOCUS4279</name>
</gene>
<name>A0A564YC57_HYMDI</name>
<dbReference type="AlphaFoldDB" id="A0A564YC57"/>
<dbReference type="EMBL" id="CABIJS010000122">
    <property type="protein sequence ID" value="VUZ44104.1"/>
    <property type="molecule type" value="Genomic_DNA"/>
</dbReference>
<proteinExistence type="predicted"/>
<feature type="non-terminal residue" evidence="1">
    <location>
        <position position="153"/>
    </location>
</feature>
<protein>
    <submittedName>
        <fullName evidence="1">Uncharacterized protein</fullName>
    </submittedName>
</protein>
<accession>A0A564YC57</accession>
<dbReference type="InterPro" id="IPR015915">
    <property type="entry name" value="Kelch-typ_b-propeller"/>
</dbReference>
<evidence type="ECO:0000313" key="2">
    <source>
        <dbReference type="Proteomes" id="UP000321570"/>
    </source>
</evidence>
<dbReference type="Proteomes" id="UP000321570">
    <property type="component" value="Unassembled WGS sequence"/>
</dbReference>
<keyword evidence="2" id="KW-1185">Reference proteome</keyword>
<reference evidence="1 2" key="1">
    <citation type="submission" date="2019-07" db="EMBL/GenBank/DDBJ databases">
        <authorList>
            <person name="Jastrzebski P J."/>
            <person name="Paukszto L."/>
            <person name="Jastrzebski P J."/>
        </authorList>
    </citation>
    <scope>NUCLEOTIDE SEQUENCE [LARGE SCALE GENOMIC DNA]</scope>
    <source>
        <strain evidence="1 2">WMS-il1</strain>
    </source>
</reference>